<gene>
    <name evidence="4" type="primary">GON7</name>
</gene>
<dbReference type="Ensembl" id="ENSECAT00000000340.3">
    <property type="protein sequence ID" value="ENSECAP00000000264.2"/>
    <property type="gene ID" value="ENSECAG00000000421.3"/>
</dbReference>
<reference evidence="2" key="2">
    <citation type="submission" date="2025-08" db="UniProtKB">
        <authorList>
            <consortium name="Ensembl"/>
        </authorList>
    </citation>
    <scope>IDENTIFICATION</scope>
    <source>
        <strain evidence="2">Thoroughbred</strain>
    </source>
</reference>
<name>F7DPH5_HORSE</name>
<sequence>MELSGEYVGQYGQRQQLRVPCEAPGDAEPFQGLLSGVAQMRELVAELFGPLVQREAQDRVAAAPDEALDDIGAELWRENEVNATQFLSLRDAQTGEGLDRQTPLLKSGSVTPGPPVTVANPENPGRLQRGRDF</sequence>
<dbReference type="AlphaFoldDB" id="F7DPH5"/>
<dbReference type="Bgee" id="ENSECAG00000000421">
    <property type="expression patterns" value="Expressed in testis and 23 other cell types or tissues"/>
</dbReference>
<dbReference type="GO" id="GO:0000408">
    <property type="term" value="C:EKC/KEOPS complex"/>
    <property type="evidence" value="ECO:0000318"/>
    <property type="project" value="GO_Central"/>
</dbReference>
<dbReference type="InParanoid" id="F7DPH5"/>
<proteinExistence type="predicted"/>
<dbReference type="PANTHER" id="PTHR37363:SF1">
    <property type="entry name" value="EKC_KEOPS COMPLEX SUBUNIT GON7"/>
    <property type="match status" value="1"/>
</dbReference>
<evidence type="ECO:0000256" key="1">
    <source>
        <dbReference type="SAM" id="MobiDB-lite"/>
    </source>
</evidence>
<keyword evidence="3" id="KW-1185">Reference proteome</keyword>
<evidence type="ECO:0000313" key="2">
    <source>
        <dbReference type="Ensembl" id="ENSECAP00000000264.2"/>
    </source>
</evidence>
<dbReference type="PANTHER" id="PTHR37363">
    <property type="entry name" value="EKC/KEOPS COMPLEX SUBUNIT GON7"/>
    <property type="match status" value="1"/>
</dbReference>
<reference evidence="2 3" key="1">
    <citation type="journal article" date="2009" name="Science">
        <title>Genome sequence, comparative analysis, and population genetics of the domestic horse.</title>
        <authorList>
            <consortium name="Broad Institute Genome Sequencing Platform"/>
            <consortium name="Broad Institute Whole Genome Assembly Team"/>
            <person name="Wade C.M."/>
            <person name="Giulotto E."/>
            <person name="Sigurdsson S."/>
            <person name="Zoli M."/>
            <person name="Gnerre S."/>
            <person name="Imsland F."/>
            <person name="Lear T.L."/>
            <person name="Adelson D.L."/>
            <person name="Bailey E."/>
            <person name="Bellone R.R."/>
            <person name="Bloecker H."/>
            <person name="Distl O."/>
            <person name="Edgar R.C."/>
            <person name="Garber M."/>
            <person name="Leeb T."/>
            <person name="Mauceli E."/>
            <person name="MacLeod J.N."/>
            <person name="Penedo M.C.T."/>
            <person name="Raison J.M."/>
            <person name="Sharpe T."/>
            <person name="Vogel J."/>
            <person name="Andersson L."/>
            <person name="Antczak D.F."/>
            <person name="Biagi T."/>
            <person name="Binns M.M."/>
            <person name="Chowdhary B.P."/>
            <person name="Coleman S.J."/>
            <person name="Della Valle G."/>
            <person name="Fryc S."/>
            <person name="Guerin G."/>
            <person name="Hasegawa T."/>
            <person name="Hill E.W."/>
            <person name="Jurka J."/>
            <person name="Kiialainen A."/>
            <person name="Lindgren G."/>
            <person name="Liu J."/>
            <person name="Magnani E."/>
            <person name="Mickelson J.R."/>
            <person name="Murray J."/>
            <person name="Nergadze S.G."/>
            <person name="Onofrio R."/>
            <person name="Pedroni S."/>
            <person name="Piras M.F."/>
            <person name="Raudsepp T."/>
            <person name="Rocchi M."/>
            <person name="Roeed K.H."/>
            <person name="Ryder O.A."/>
            <person name="Searle S."/>
            <person name="Skow L."/>
            <person name="Swinburne J.E."/>
            <person name="Syvaenen A.C."/>
            <person name="Tozaki T."/>
            <person name="Valberg S.J."/>
            <person name="Vaudin M."/>
            <person name="White J.R."/>
            <person name="Zody M.C."/>
            <person name="Lander E.S."/>
            <person name="Lindblad-Toh K."/>
        </authorList>
    </citation>
    <scope>NUCLEOTIDE SEQUENCE [LARGE SCALE GENOMIC DNA]</scope>
    <source>
        <strain evidence="2 3">Thoroughbred</strain>
    </source>
</reference>
<dbReference type="Proteomes" id="UP000002281">
    <property type="component" value="Chromosome 24"/>
</dbReference>
<dbReference type="Pfam" id="PF15387">
    <property type="entry name" value="DUF4611"/>
    <property type="match status" value="1"/>
</dbReference>
<dbReference type="HOGENOM" id="CLU_180906_0_0_1"/>
<reference evidence="2" key="3">
    <citation type="submission" date="2025-09" db="UniProtKB">
        <authorList>
            <consortium name="Ensembl"/>
        </authorList>
    </citation>
    <scope>IDENTIFICATION</scope>
    <source>
        <strain evidence="2">Thoroughbred</strain>
    </source>
</reference>
<organism evidence="2 3">
    <name type="scientific">Equus caballus</name>
    <name type="common">Horse</name>
    <dbReference type="NCBI Taxonomy" id="9796"/>
    <lineage>
        <taxon>Eukaryota</taxon>
        <taxon>Metazoa</taxon>
        <taxon>Chordata</taxon>
        <taxon>Craniata</taxon>
        <taxon>Vertebrata</taxon>
        <taxon>Euteleostomi</taxon>
        <taxon>Mammalia</taxon>
        <taxon>Eutheria</taxon>
        <taxon>Laurasiatheria</taxon>
        <taxon>Perissodactyla</taxon>
        <taxon>Equidae</taxon>
        <taxon>Equus</taxon>
    </lineage>
</organism>
<evidence type="ECO:0000313" key="3">
    <source>
        <dbReference type="Proteomes" id="UP000002281"/>
    </source>
</evidence>
<dbReference type="STRING" id="9796.ENSECAP00000000264"/>
<accession>F7DPH5</accession>
<dbReference type="InterPro" id="IPR027893">
    <property type="entry name" value="GON7_meta"/>
</dbReference>
<dbReference type="PaxDb" id="9796-ENSECAP00000000264"/>
<dbReference type="GeneTree" id="ENSGT00490000044274"/>
<feature type="region of interest" description="Disordered" evidence="1">
    <location>
        <begin position="92"/>
        <end position="133"/>
    </location>
</feature>
<dbReference type="VGNC" id="VGNC:18462">
    <property type="gene designation" value="GON7"/>
</dbReference>
<evidence type="ECO:0000313" key="4">
    <source>
        <dbReference type="VGNC" id="VGNC:18462"/>
    </source>
</evidence>
<dbReference type="FunCoup" id="F7DPH5">
    <property type="interactions" value="99"/>
</dbReference>
<protein>
    <submittedName>
        <fullName evidence="2">GON7 subunit of KEOPS complex</fullName>
    </submittedName>
</protein>